<dbReference type="EMBL" id="BT080956">
    <property type="protein sequence ID" value="ACO15380.1"/>
    <property type="molecule type" value="mRNA"/>
</dbReference>
<evidence type="ECO:0000256" key="2">
    <source>
        <dbReference type="SAM" id="MobiDB-lite"/>
    </source>
</evidence>
<proteinExistence type="evidence at transcript level"/>
<protein>
    <submittedName>
        <fullName evidence="4">THUMP domain-containing protein 1</fullName>
    </submittedName>
</protein>
<evidence type="ECO:0000313" key="4">
    <source>
        <dbReference type="EMBL" id="ACO15380.1"/>
    </source>
</evidence>
<dbReference type="PANTHER" id="PTHR13452">
    <property type="entry name" value="THUMP DOMAIN CONTAINING PROTEIN 1-RELATED"/>
    <property type="match status" value="1"/>
</dbReference>
<feature type="domain" description="THUMP" evidence="3">
    <location>
        <begin position="129"/>
        <end position="237"/>
    </location>
</feature>
<sequence>MNSKKNDKRKRHYRAMAFGNKKSKLADGKNVLQESLQGFIIVCNGREKDAIREAYRILNETADADKKIEDNVQNSEEADIDTALAQEKAQLISNDNKDFQLVYTAGVSNFMFIKSIPDPLPIANTIIQSIIQEREPRTRSLIRLIPIQTVCKAYPDPIQSNVTTLLRKHDSCNSPVTYCVAFKSRFNNNLLQTEALNAVNTAVKEATKGSWSIQLKDCDYVIVLEVVTSYCCIGVLPQYQQRKKYNLIELAKKPLESKASKTEDENKDNEGANDKMVKGSNSPGKSTASKPEEKKKDIDKTLESINCPEESTDKNDKEIPKVEINNGS</sequence>
<keyword evidence="1" id="KW-0694">RNA-binding</keyword>
<reference evidence="4" key="1">
    <citation type="submission" date="2009-03" db="EMBL/GenBank/DDBJ databases">
        <title>Caligus clemensi ESTs and full-length cDNAs.</title>
        <authorList>
            <person name="Yasuike M."/>
            <person name="von Schalburg K."/>
            <person name="Cooper G."/>
            <person name="Leong J."/>
            <person name="Jones S.R.M."/>
            <person name="Koop B.F."/>
        </authorList>
    </citation>
    <scope>NUCLEOTIDE SEQUENCE</scope>
    <source>
        <tissue evidence="4">Whole</tissue>
    </source>
</reference>
<dbReference type="InterPro" id="IPR040183">
    <property type="entry name" value="THUMPD1-like"/>
</dbReference>
<dbReference type="Pfam" id="PF02926">
    <property type="entry name" value="THUMP"/>
    <property type="match status" value="1"/>
</dbReference>
<dbReference type="CDD" id="cd11717">
    <property type="entry name" value="THUMP_THUMPD1_like"/>
    <property type="match status" value="1"/>
</dbReference>
<dbReference type="GO" id="GO:0006400">
    <property type="term" value="P:tRNA modification"/>
    <property type="evidence" value="ECO:0007669"/>
    <property type="project" value="InterPro"/>
</dbReference>
<feature type="compositionally biased region" description="Basic and acidic residues" evidence="2">
    <location>
        <begin position="311"/>
        <end position="321"/>
    </location>
</feature>
<dbReference type="PANTHER" id="PTHR13452:SF10">
    <property type="entry name" value="THUMP DOMAIN-CONTAINING PROTEIN 1"/>
    <property type="match status" value="1"/>
</dbReference>
<feature type="compositionally biased region" description="Basic and acidic residues" evidence="2">
    <location>
        <begin position="257"/>
        <end position="277"/>
    </location>
</feature>
<evidence type="ECO:0000259" key="3">
    <source>
        <dbReference type="PROSITE" id="PS51165"/>
    </source>
</evidence>
<feature type="compositionally biased region" description="Polar residues" evidence="2">
    <location>
        <begin position="279"/>
        <end position="289"/>
    </location>
</feature>
<accession>C1C277</accession>
<feature type="region of interest" description="Disordered" evidence="2">
    <location>
        <begin position="257"/>
        <end position="328"/>
    </location>
</feature>
<gene>
    <name evidence="4" type="primary">THUM1</name>
</gene>
<dbReference type="PROSITE" id="PS51165">
    <property type="entry name" value="THUMP"/>
    <property type="match status" value="1"/>
</dbReference>
<dbReference type="AlphaFoldDB" id="C1C277"/>
<dbReference type="SUPFAM" id="SSF143437">
    <property type="entry name" value="THUMP domain-like"/>
    <property type="match status" value="1"/>
</dbReference>
<name>C1C277_CALCM</name>
<dbReference type="InterPro" id="IPR004114">
    <property type="entry name" value="THUMP_dom"/>
</dbReference>
<dbReference type="GO" id="GO:0003723">
    <property type="term" value="F:RNA binding"/>
    <property type="evidence" value="ECO:0007669"/>
    <property type="project" value="UniProtKB-UniRule"/>
</dbReference>
<dbReference type="Gene3D" id="3.30.2300.10">
    <property type="entry name" value="THUMP superfamily"/>
    <property type="match status" value="1"/>
</dbReference>
<evidence type="ECO:0000256" key="1">
    <source>
        <dbReference type="PROSITE-ProRule" id="PRU00529"/>
    </source>
</evidence>
<feature type="compositionally biased region" description="Basic and acidic residues" evidence="2">
    <location>
        <begin position="290"/>
        <end position="302"/>
    </location>
</feature>
<organism evidence="4">
    <name type="scientific">Caligus clemensi</name>
    <name type="common">Sea louse</name>
    <dbReference type="NCBI Taxonomy" id="344056"/>
    <lineage>
        <taxon>Eukaryota</taxon>
        <taxon>Metazoa</taxon>
        <taxon>Ecdysozoa</taxon>
        <taxon>Arthropoda</taxon>
        <taxon>Crustacea</taxon>
        <taxon>Multicrustacea</taxon>
        <taxon>Hexanauplia</taxon>
        <taxon>Copepoda</taxon>
        <taxon>Siphonostomatoida</taxon>
        <taxon>Caligidae</taxon>
        <taxon>Caligus</taxon>
    </lineage>
</organism>